<dbReference type="SUPFAM" id="SSF46785">
    <property type="entry name" value="Winged helix' DNA-binding domain"/>
    <property type="match status" value="1"/>
</dbReference>
<evidence type="ECO:0000313" key="2">
    <source>
        <dbReference type="EMBL" id="EHJ58522.1"/>
    </source>
</evidence>
<dbReference type="EMBL" id="AGFM01000076">
    <property type="protein sequence ID" value="EHJ58522.1"/>
    <property type="molecule type" value="Genomic_DNA"/>
</dbReference>
<dbReference type="GO" id="GO:0003700">
    <property type="term" value="F:DNA-binding transcription factor activity"/>
    <property type="evidence" value="ECO:0007669"/>
    <property type="project" value="InterPro"/>
</dbReference>
<dbReference type="AlphaFoldDB" id="G6EJJ5"/>
<dbReference type="Proteomes" id="UP000004030">
    <property type="component" value="Unassembled WGS sequence"/>
</dbReference>
<dbReference type="InterPro" id="IPR036390">
    <property type="entry name" value="WH_DNA-bd_sf"/>
</dbReference>
<dbReference type="InterPro" id="IPR011991">
    <property type="entry name" value="ArsR-like_HTH"/>
</dbReference>
<dbReference type="CDD" id="cd00090">
    <property type="entry name" value="HTH_ARSR"/>
    <property type="match status" value="1"/>
</dbReference>
<reference evidence="2 3" key="1">
    <citation type="journal article" date="2012" name="J. Bacteriol.">
        <title>Genome sequence of benzo(a)pyrene-degrading bacterium Novosphingobium pentaromativorans US6-1.</title>
        <authorList>
            <person name="Luo Y.R."/>
            <person name="Kang S.G."/>
            <person name="Kim S.J."/>
            <person name="Kim M.R."/>
            <person name="Li N."/>
            <person name="Lee J.H."/>
            <person name="Kwon K.K."/>
        </authorList>
    </citation>
    <scope>NUCLEOTIDE SEQUENCE [LARGE SCALE GENOMIC DNA]</scope>
    <source>
        <strain evidence="2 3">US6-1</strain>
    </source>
</reference>
<dbReference type="eggNOG" id="COG0640">
    <property type="taxonomic scope" value="Bacteria"/>
</dbReference>
<protein>
    <submittedName>
        <fullName evidence="2">Transcriptional regulator, ArsR family</fullName>
    </submittedName>
</protein>
<feature type="domain" description="HTH arsR-type" evidence="1">
    <location>
        <begin position="8"/>
        <end position="83"/>
    </location>
</feature>
<evidence type="ECO:0000259" key="1">
    <source>
        <dbReference type="SMART" id="SM00418"/>
    </source>
</evidence>
<name>G6EJJ5_9SPHN</name>
<dbReference type="PRINTS" id="PR00778">
    <property type="entry name" value="HTHARSR"/>
</dbReference>
<dbReference type="InterPro" id="IPR001845">
    <property type="entry name" value="HTH_ArsR_DNA-bd_dom"/>
</dbReference>
<accession>G6EJJ5</accession>
<comment type="caution">
    <text evidence="2">The sequence shown here is derived from an EMBL/GenBank/DDBJ whole genome shotgun (WGS) entry which is preliminary data.</text>
</comment>
<proteinExistence type="predicted"/>
<dbReference type="SMART" id="SM00418">
    <property type="entry name" value="HTH_ARSR"/>
    <property type="match status" value="1"/>
</dbReference>
<dbReference type="Gene3D" id="1.10.10.10">
    <property type="entry name" value="Winged helix-like DNA-binding domain superfamily/Winged helix DNA-binding domain"/>
    <property type="match status" value="1"/>
</dbReference>
<gene>
    <name evidence="2" type="ORF">NSU_4516</name>
</gene>
<keyword evidence="3" id="KW-1185">Reference proteome</keyword>
<evidence type="ECO:0000313" key="3">
    <source>
        <dbReference type="Proteomes" id="UP000004030"/>
    </source>
</evidence>
<sequence length="110" mass="11835">MDEDQALTAFTAISNQTRLRSVRLLVVAGTDGRCAGAIARALGGAPASRISFHLSLREQSGLVGSPREERSIIYSAVFPALSEPTELLPARVAERRNRMNSDSHPSSDTK</sequence>
<dbReference type="InterPro" id="IPR036388">
    <property type="entry name" value="WH-like_DNA-bd_sf"/>
</dbReference>
<organism evidence="2 3">
    <name type="scientific">Novosphingobium pentaromativorans US6-1</name>
    <dbReference type="NCBI Taxonomy" id="1088721"/>
    <lineage>
        <taxon>Bacteria</taxon>
        <taxon>Pseudomonadati</taxon>
        <taxon>Pseudomonadota</taxon>
        <taxon>Alphaproteobacteria</taxon>
        <taxon>Sphingomonadales</taxon>
        <taxon>Sphingomonadaceae</taxon>
        <taxon>Novosphingobium</taxon>
    </lineage>
</organism>